<dbReference type="InterPro" id="IPR037151">
    <property type="entry name" value="AlkB-like_sf"/>
</dbReference>
<dbReference type="AlphaFoldDB" id="A0A1Y2A0F0"/>
<accession>A0A1Y2A0F0</accession>
<protein>
    <recommendedName>
        <fullName evidence="6">Alpha-ketoglutarate-dependent dioxygenase AlkB-like domain-containing protein</fullName>
    </recommendedName>
</protein>
<proteinExistence type="predicted"/>
<evidence type="ECO:0000256" key="4">
    <source>
        <dbReference type="ARBA" id="ARBA00023004"/>
    </source>
</evidence>
<organism evidence="7 8">
    <name type="scientific">Clohesyomyces aquaticus</name>
    <dbReference type="NCBI Taxonomy" id="1231657"/>
    <lineage>
        <taxon>Eukaryota</taxon>
        <taxon>Fungi</taxon>
        <taxon>Dikarya</taxon>
        <taxon>Ascomycota</taxon>
        <taxon>Pezizomycotina</taxon>
        <taxon>Dothideomycetes</taxon>
        <taxon>Pleosporomycetidae</taxon>
        <taxon>Pleosporales</taxon>
        <taxon>Lindgomycetaceae</taxon>
        <taxon>Clohesyomyces</taxon>
    </lineage>
</organism>
<keyword evidence="2" id="KW-0223">Dioxygenase</keyword>
<dbReference type="Proteomes" id="UP000193144">
    <property type="component" value="Unassembled WGS sequence"/>
</dbReference>
<dbReference type="Gene3D" id="2.60.120.590">
    <property type="entry name" value="Alpha-ketoglutarate-dependent dioxygenase AlkB-like"/>
    <property type="match status" value="1"/>
</dbReference>
<evidence type="ECO:0000313" key="8">
    <source>
        <dbReference type="Proteomes" id="UP000193144"/>
    </source>
</evidence>
<dbReference type="SUPFAM" id="SSF51197">
    <property type="entry name" value="Clavaminate synthase-like"/>
    <property type="match status" value="1"/>
</dbReference>
<evidence type="ECO:0000256" key="2">
    <source>
        <dbReference type="ARBA" id="ARBA00022964"/>
    </source>
</evidence>
<reference evidence="7 8" key="1">
    <citation type="submission" date="2016-07" db="EMBL/GenBank/DDBJ databases">
        <title>Pervasive Adenine N6-methylation of Active Genes in Fungi.</title>
        <authorList>
            <consortium name="DOE Joint Genome Institute"/>
            <person name="Mondo S.J."/>
            <person name="Dannebaum R.O."/>
            <person name="Kuo R.C."/>
            <person name="Labutti K."/>
            <person name="Haridas S."/>
            <person name="Kuo A."/>
            <person name="Salamov A."/>
            <person name="Ahrendt S.R."/>
            <person name="Lipzen A."/>
            <person name="Sullivan W."/>
            <person name="Andreopoulos W.B."/>
            <person name="Clum A."/>
            <person name="Lindquist E."/>
            <person name="Daum C."/>
            <person name="Ramamoorthy G.K."/>
            <person name="Gryganskyi A."/>
            <person name="Culley D."/>
            <person name="Magnuson J.K."/>
            <person name="James T.Y."/>
            <person name="O'Malley M.A."/>
            <person name="Stajich J.E."/>
            <person name="Spatafora J.W."/>
            <person name="Visel A."/>
            <person name="Grigoriev I.V."/>
        </authorList>
    </citation>
    <scope>NUCLEOTIDE SEQUENCE [LARGE SCALE GENOMIC DNA]</scope>
    <source>
        <strain evidence="7 8">CBS 115471</strain>
    </source>
</reference>
<gene>
    <name evidence="7" type="ORF">BCR34DRAFT_622558</name>
</gene>
<dbReference type="STRING" id="1231657.A0A1Y2A0F0"/>
<evidence type="ECO:0000256" key="5">
    <source>
        <dbReference type="PIRSR" id="PIRSR604574-2"/>
    </source>
</evidence>
<dbReference type="PANTHER" id="PTHR16557">
    <property type="entry name" value="ALKYLATED DNA REPAIR PROTEIN ALKB-RELATED"/>
    <property type="match status" value="1"/>
</dbReference>
<dbReference type="EMBL" id="MCFA01000021">
    <property type="protein sequence ID" value="ORY15934.1"/>
    <property type="molecule type" value="Genomic_DNA"/>
</dbReference>
<feature type="domain" description="Alpha-ketoglutarate-dependent dioxygenase AlkB-like" evidence="6">
    <location>
        <begin position="154"/>
        <end position="282"/>
    </location>
</feature>
<keyword evidence="8" id="KW-1185">Reference proteome</keyword>
<dbReference type="GO" id="GO:0005737">
    <property type="term" value="C:cytoplasm"/>
    <property type="evidence" value="ECO:0007669"/>
    <property type="project" value="TreeGrafter"/>
</dbReference>
<comment type="caution">
    <text evidence="7">The sequence shown here is derived from an EMBL/GenBank/DDBJ whole genome shotgun (WGS) entry which is preliminary data.</text>
</comment>
<dbReference type="InterPro" id="IPR004574">
    <property type="entry name" value="Alkb"/>
</dbReference>
<evidence type="ECO:0000256" key="1">
    <source>
        <dbReference type="ARBA" id="ARBA00022723"/>
    </source>
</evidence>
<keyword evidence="3" id="KW-0560">Oxidoreductase</keyword>
<evidence type="ECO:0000313" key="7">
    <source>
        <dbReference type="EMBL" id="ORY15934.1"/>
    </source>
</evidence>
<comment type="cofactor">
    <cofactor evidence="5">
        <name>Fe(2+)</name>
        <dbReference type="ChEBI" id="CHEBI:29033"/>
    </cofactor>
    <text evidence="5">Binds 1 Fe(2+) ion per subunit.</text>
</comment>
<feature type="binding site" evidence="5">
    <location>
        <position position="171"/>
    </location>
    <ligand>
        <name>Fe cation</name>
        <dbReference type="ChEBI" id="CHEBI:24875"/>
        <note>catalytic</note>
    </ligand>
</feature>
<feature type="binding site" evidence="5">
    <location>
        <position position="169"/>
    </location>
    <ligand>
        <name>Fe cation</name>
        <dbReference type="ChEBI" id="CHEBI:24875"/>
        <note>catalytic</note>
    </ligand>
</feature>
<name>A0A1Y2A0F0_9PLEO</name>
<dbReference type="GO" id="GO:0051213">
    <property type="term" value="F:dioxygenase activity"/>
    <property type="evidence" value="ECO:0007669"/>
    <property type="project" value="UniProtKB-KW"/>
</dbReference>
<dbReference type="GO" id="GO:0005634">
    <property type="term" value="C:nucleus"/>
    <property type="evidence" value="ECO:0007669"/>
    <property type="project" value="TreeGrafter"/>
</dbReference>
<dbReference type="InterPro" id="IPR027450">
    <property type="entry name" value="AlkB-like"/>
</dbReference>
<sequence length="286" mass="31998">MSRPPCRTSLADEKQKRVWQPARCIPAARVEAACKAYNRDPPLLKPATDAPIFEHQDFPSLQVILGLLLPETQANLLHKINLQTNYNIPYPLPTNTSASSHQFDASFFMRDRAGLEDLLLLKLPKNQKPLNHEQLLHSKLRWLTLGEQYDWPPSGVVLIYGSKDFMPVHRDVSEKFQRAFASFSVGCDGIFILARGEDGGEGDLAPRTGAIRVRSGDGVHLGGEARWAWRTRARTIPGIPGTCSLHMADWPVGTPGATSQGEKAYKKWKGYMVTKRINVSCRQVWS</sequence>
<dbReference type="OrthoDB" id="6614653at2759"/>
<evidence type="ECO:0000259" key="6">
    <source>
        <dbReference type="Pfam" id="PF13532"/>
    </source>
</evidence>
<evidence type="ECO:0000256" key="3">
    <source>
        <dbReference type="ARBA" id="ARBA00023002"/>
    </source>
</evidence>
<dbReference type="Pfam" id="PF13532">
    <property type="entry name" value="2OG-FeII_Oxy_2"/>
    <property type="match status" value="1"/>
</dbReference>
<dbReference type="PANTHER" id="PTHR16557:SF3">
    <property type="entry name" value="ALPHA-KETOGLUTARATE-DEPENDENT DIOXYGENASE ALKB-LIKE DOMAIN-CONTAINING PROTEIN"/>
    <property type="match status" value="1"/>
</dbReference>
<keyword evidence="1 5" id="KW-0479">Metal-binding</keyword>
<dbReference type="GO" id="GO:0046872">
    <property type="term" value="F:metal ion binding"/>
    <property type="evidence" value="ECO:0007669"/>
    <property type="project" value="UniProtKB-KW"/>
</dbReference>
<keyword evidence="4 5" id="KW-0408">Iron</keyword>